<feature type="transmembrane region" description="Helical" evidence="6">
    <location>
        <begin position="98"/>
        <end position="116"/>
    </location>
</feature>
<evidence type="ECO:0000313" key="8">
    <source>
        <dbReference type="Proteomes" id="UP000494165"/>
    </source>
</evidence>
<evidence type="ECO:0000256" key="2">
    <source>
        <dbReference type="ARBA" id="ARBA00022692"/>
    </source>
</evidence>
<protein>
    <recommendedName>
        <fullName evidence="9">Lysosomal-associated transmembrane protein 4A</fullName>
    </recommendedName>
</protein>
<feature type="region of interest" description="Disordered" evidence="5">
    <location>
        <begin position="61"/>
        <end position="82"/>
    </location>
</feature>
<feature type="region of interest" description="Disordered" evidence="5">
    <location>
        <begin position="266"/>
        <end position="312"/>
    </location>
</feature>
<sequence length="312" mass="33670">MIRIKDERREDWICFFCCHVRTATVSIGIWQLMLQILSLVTVAVMVSHPELADIHDMPITSAPPEVETSTGSPMPTPLSRTPSYTRDTQNMNTQNMNTQTNLIAIASTIALIYGAAKGRPFYLLPYFCLKVFDFCLAVVIAISYLCALPSLTALAKQAEEQGNDMVKKQLHNMNPSALGFVTILALVAALYIKLYLLSVIWRCYRYLTLRRMSGRATVSVLGAAGLAELGPDYDIHPAAAAAVVASGSAAGGLAANAALLNPPEYSKIVKEPPPMTTPRPETPPPPYSSTLNLNQATNTAPTTSATTAAAQQ</sequence>
<evidence type="ECO:0008006" key="9">
    <source>
        <dbReference type="Google" id="ProtNLM"/>
    </source>
</evidence>
<dbReference type="AlphaFoldDB" id="A0A8S1C7I9"/>
<dbReference type="GO" id="GO:0005765">
    <property type="term" value="C:lysosomal membrane"/>
    <property type="evidence" value="ECO:0007669"/>
    <property type="project" value="TreeGrafter"/>
</dbReference>
<keyword evidence="8" id="KW-1185">Reference proteome</keyword>
<accession>A0A8S1C7I9</accession>
<dbReference type="PANTHER" id="PTHR12479:SF10">
    <property type="entry name" value="LYSOSOMAL-ASSOCIATED TRANSMEMBRANE PROTEIN"/>
    <property type="match status" value="1"/>
</dbReference>
<feature type="compositionally biased region" description="Low complexity" evidence="5">
    <location>
        <begin position="296"/>
        <end position="312"/>
    </location>
</feature>
<feature type="transmembrane region" description="Helical" evidence="6">
    <location>
        <begin position="177"/>
        <end position="201"/>
    </location>
</feature>
<name>A0A8S1C7I9_9INSE</name>
<dbReference type="EMBL" id="CADEPI010000013">
    <property type="protein sequence ID" value="CAB3363834.1"/>
    <property type="molecule type" value="Genomic_DNA"/>
</dbReference>
<feature type="transmembrane region" description="Helical" evidence="6">
    <location>
        <begin position="123"/>
        <end position="145"/>
    </location>
</feature>
<evidence type="ECO:0000256" key="3">
    <source>
        <dbReference type="ARBA" id="ARBA00022989"/>
    </source>
</evidence>
<proteinExistence type="predicted"/>
<dbReference type="PANTHER" id="PTHR12479">
    <property type="entry name" value="LYSOSOMAL-ASSOCIATED TRANSMEMBRANE PROTEIN"/>
    <property type="match status" value="1"/>
</dbReference>
<gene>
    <name evidence="7" type="ORF">CLODIP_2_CD09940</name>
</gene>
<comment type="subcellular location">
    <subcellularLocation>
        <location evidence="1">Endomembrane system</location>
        <topology evidence="1">Multi-pass membrane protein</topology>
    </subcellularLocation>
</comment>
<dbReference type="Proteomes" id="UP000494165">
    <property type="component" value="Unassembled WGS sequence"/>
</dbReference>
<comment type="caution">
    <text evidence="7">The sequence shown here is derived from an EMBL/GenBank/DDBJ whole genome shotgun (WGS) entry which is preliminary data.</text>
</comment>
<keyword evidence="4 6" id="KW-0472">Membrane</keyword>
<keyword evidence="2 6" id="KW-0812">Transmembrane</keyword>
<reference evidence="7 8" key="1">
    <citation type="submission" date="2020-04" db="EMBL/GenBank/DDBJ databases">
        <authorList>
            <person name="Alioto T."/>
            <person name="Alioto T."/>
            <person name="Gomez Garrido J."/>
        </authorList>
    </citation>
    <scope>NUCLEOTIDE SEQUENCE [LARGE SCALE GENOMIC DNA]</scope>
</reference>
<dbReference type="InterPro" id="IPR051115">
    <property type="entry name" value="LAPTM_transporter"/>
</dbReference>
<evidence type="ECO:0000313" key="7">
    <source>
        <dbReference type="EMBL" id="CAB3363834.1"/>
    </source>
</evidence>
<evidence type="ECO:0000256" key="4">
    <source>
        <dbReference type="ARBA" id="ARBA00023136"/>
    </source>
</evidence>
<dbReference type="GO" id="GO:0012505">
    <property type="term" value="C:endomembrane system"/>
    <property type="evidence" value="ECO:0007669"/>
    <property type="project" value="UniProtKB-SubCell"/>
</dbReference>
<evidence type="ECO:0000256" key="1">
    <source>
        <dbReference type="ARBA" id="ARBA00004127"/>
    </source>
</evidence>
<keyword evidence="3 6" id="KW-1133">Transmembrane helix</keyword>
<dbReference type="OrthoDB" id="10002163at2759"/>
<organism evidence="7 8">
    <name type="scientific">Cloeon dipterum</name>
    <dbReference type="NCBI Taxonomy" id="197152"/>
    <lineage>
        <taxon>Eukaryota</taxon>
        <taxon>Metazoa</taxon>
        <taxon>Ecdysozoa</taxon>
        <taxon>Arthropoda</taxon>
        <taxon>Hexapoda</taxon>
        <taxon>Insecta</taxon>
        <taxon>Pterygota</taxon>
        <taxon>Palaeoptera</taxon>
        <taxon>Ephemeroptera</taxon>
        <taxon>Pisciforma</taxon>
        <taxon>Baetidae</taxon>
        <taxon>Cloeon</taxon>
    </lineage>
</organism>
<evidence type="ECO:0000256" key="5">
    <source>
        <dbReference type="SAM" id="MobiDB-lite"/>
    </source>
</evidence>
<feature type="compositionally biased region" description="Polar residues" evidence="5">
    <location>
        <begin position="67"/>
        <end position="82"/>
    </location>
</feature>
<feature type="compositionally biased region" description="Pro residues" evidence="5">
    <location>
        <begin position="271"/>
        <end position="287"/>
    </location>
</feature>
<evidence type="ECO:0000256" key="6">
    <source>
        <dbReference type="SAM" id="Phobius"/>
    </source>
</evidence>